<proteinExistence type="predicted"/>
<evidence type="ECO:0000256" key="9">
    <source>
        <dbReference type="ARBA" id="ARBA00022737"/>
    </source>
</evidence>
<evidence type="ECO:0000256" key="11">
    <source>
        <dbReference type="PROSITE-ProRule" id="PRU00524"/>
    </source>
</evidence>
<dbReference type="InterPro" id="IPR023366">
    <property type="entry name" value="ATP_synth_asu-like_sf"/>
</dbReference>
<evidence type="ECO:0000256" key="6">
    <source>
        <dbReference type="ARBA" id="ARBA00013950"/>
    </source>
</evidence>
<name>A0A916QFW8_9LACO</name>
<comment type="caution">
    <text evidence="13">The sequence shown here is derived from an EMBL/GenBank/DDBJ whole genome shotgun (WGS) entry which is preliminary data.</text>
</comment>
<dbReference type="Pfam" id="PF00677">
    <property type="entry name" value="Lum_binding"/>
    <property type="match status" value="2"/>
</dbReference>
<evidence type="ECO:0000313" key="14">
    <source>
        <dbReference type="Proteomes" id="UP000677218"/>
    </source>
</evidence>
<evidence type="ECO:0000256" key="8">
    <source>
        <dbReference type="ARBA" id="ARBA00022679"/>
    </source>
</evidence>
<dbReference type="PANTHER" id="PTHR21098">
    <property type="entry name" value="RIBOFLAVIN SYNTHASE ALPHA CHAIN"/>
    <property type="match status" value="1"/>
</dbReference>
<accession>A0A916QFW8</accession>
<dbReference type="PANTHER" id="PTHR21098:SF0">
    <property type="entry name" value="RIBOFLAVIN SYNTHASE"/>
    <property type="match status" value="1"/>
</dbReference>
<feature type="repeat" description="Lumazine-binding" evidence="11">
    <location>
        <begin position="1"/>
        <end position="97"/>
    </location>
</feature>
<evidence type="ECO:0000256" key="7">
    <source>
        <dbReference type="ARBA" id="ARBA00022619"/>
    </source>
</evidence>
<gene>
    <name evidence="13" type="primary">ribC</name>
    <name evidence="13" type="ORF">LCB40_04490</name>
</gene>
<feature type="repeat" description="Lumazine-binding" evidence="11">
    <location>
        <begin position="98"/>
        <end position="194"/>
    </location>
</feature>
<dbReference type="PIRSF" id="PIRSF000498">
    <property type="entry name" value="Riboflavin_syn_A"/>
    <property type="match status" value="1"/>
</dbReference>
<evidence type="ECO:0000256" key="10">
    <source>
        <dbReference type="NCBIfam" id="TIGR00187"/>
    </source>
</evidence>
<dbReference type="PROSITE" id="PS51177">
    <property type="entry name" value="LUMAZINE_BIND"/>
    <property type="match status" value="2"/>
</dbReference>
<evidence type="ECO:0000313" key="13">
    <source>
        <dbReference type="EMBL" id="GFZ26569.1"/>
    </source>
</evidence>
<keyword evidence="9" id="KW-0677">Repeat</keyword>
<dbReference type="GO" id="GO:0004746">
    <property type="term" value="F:riboflavin synthase activity"/>
    <property type="evidence" value="ECO:0007669"/>
    <property type="project" value="UniProtKB-UniRule"/>
</dbReference>
<dbReference type="NCBIfam" id="TIGR00187">
    <property type="entry name" value="ribE"/>
    <property type="match status" value="1"/>
</dbReference>
<feature type="domain" description="Lumazine-binding" evidence="12">
    <location>
        <begin position="1"/>
        <end position="97"/>
    </location>
</feature>
<protein>
    <recommendedName>
        <fullName evidence="6 10">Riboflavin synthase</fullName>
        <ecNumber evidence="5 10">2.5.1.9</ecNumber>
    </recommendedName>
</protein>
<dbReference type="EMBL" id="BMAY01000002">
    <property type="protein sequence ID" value="GFZ26569.1"/>
    <property type="molecule type" value="Genomic_DNA"/>
</dbReference>
<evidence type="ECO:0000256" key="1">
    <source>
        <dbReference type="ARBA" id="ARBA00000968"/>
    </source>
</evidence>
<dbReference type="FunFam" id="2.40.30.20:FF:000003">
    <property type="entry name" value="Riboflavin synthase, alpha subunit"/>
    <property type="match status" value="1"/>
</dbReference>
<dbReference type="EC" id="2.5.1.9" evidence="5 10"/>
<dbReference type="AlphaFoldDB" id="A0A916QFW8"/>
<evidence type="ECO:0000256" key="3">
    <source>
        <dbReference type="ARBA" id="ARBA00004887"/>
    </source>
</evidence>
<keyword evidence="8" id="KW-0808">Transferase</keyword>
<dbReference type="CDD" id="cd00402">
    <property type="entry name" value="Riboflavin_synthase_like"/>
    <property type="match status" value="1"/>
</dbReference>
<dbReference type="InterPro" id="IPR026017">
    <property type="entry name" value="Lumazine-bd_dom"/>
</dbReference>
<evidence type="ECO:0000256" key="5">
    <source>
        <dbReference type="ARBA" id="ARBA00012827"/>
    </source>
</evidence>
<keyword evidence="14" id="KW-1185">Reference proteome</keyword>
<dbReference type="Proteomes" id="UP000677218">
    <property type="component" value="Unassembled WGS sequence"/>
</dbReference>
<dbReference type="Gene3D" id="2.40.30.20">
    <property type="match status" value="2"/>
</dbReference>
<reference evidence="13" key="1">
    <citation type="submission" date="2020-08" db="EMBL/GenBank/DDBJ databases">
        <title>Taxonomic study for Lactobacillus species isolated from hardwood bark.</title>
        <authorList>
            <person name="Tohno M."/>
            <person name="Tanizawa Y."/>
        </authorList>
    </citation>
    <scope>NUCLEOTIDE SEQUENCE</scope>
    <source>
        <strain evidence="13">B40</strain>
    </source>
</reference>
<comment type="pathway">
    <text evidence="3">Cofactor biosynthesis; riboflavin biosynthesis; riboflavin from 2-hydroxy-3-oxobutyl phosphate and 5-amino-6-(D-ribitylamino)uracil: step 2/2.</text>
</comment>
<dbReference type="SUPFAM" id="SSF63380">
    <property type="entry name" value="Riboflavin synthase domain-like"/>
    <property type="match status" value="2"/>
</dbReference>
<sequence>MFSGLVTNKAVISAIKKTDQTIVMTVETQADILQGVKIGDSIAINGCCLTVESFDQQHFTVTMMPQTYNMTTFKDRQVGDQVNLERSLRLGDRFDGHIVSGHVDGTVKLLSKKRNENALELTFPIPPALKQQIISQGSIAINGTSLTIMHADGKTFSIGLIPHTQDETNLAALKVGDAVNIETDVIAKYVAHDLAQQVAVQN</sequence>
<dbReference type="FunFam" id="2.40.30.20:FF:000004">
    <property type="entry name" value="Riboflavin synthase, alpha subunit"/>
    <property type="match status" value="1"/>
</dbReference>
<organism evidence="13 14">
    <name type="scientific">Lactobacillus corticis</name>
    <dbReference type="NCBI Taxonomy" id="2201249"/>
    <lineage>
        <taxon>Bacteria</taxon>
        <taxon>Bacillati</taxon>
        <taxon>Bacillota</taxon>
        <taxon>Bacilli</taxon>
        <taxon>Lactobacillales</taxon>
        <taxon>Lactobacillaceae</taxon>
        <taxon>Lactobacillus</taxon>
    </lineage>
</organism>
<dbReference type="RefSeq" id="WP_212780265.1">
    <property type="nucleotide sequence ID" value="NZ_BMAY01000002.1"/>
</dbReference>
<comment type="subunit">
    <text evidence="4">Homotrimer.</text>
</comment>
<evidence type="ECO:0000256" key="4">
    <source>
        <dbReference type="ARBA" id="ARBA00011233"/>
    </source>
</evidence>
<comment type="function">
    <text evidence="2">Catalyzes the dismutation of two molecules of 6,7-dimethyl-8-ribityllumazine, resulting in the formation of riboflavin and 5-amino-6-(D-ribitylamino)uracil.</text>
</comment>
<dbReference type="NCBIfam" id="NF009566">
    <property type="entry name" value="PRK13020.1"/>
    <property type="match status" value="1"/>
</dbReference>
<dbReference type="InterPro" id="IPR001783">
    <property type="entry name" value="Lumazine-bd"/>
</dbReference>
<dbReference type="GO" id="GO:0009231">
    <property type="term" value="P:riboflavin biosynthetic process"/>
    <property type="evidence" value="ECO:0007669"/>
    <property type="project" value="UniProtKB-KW"/>
</dbReference>
<keyword evidence="7" id="KW-0686">Riboflavin biosynthesis</keyword>
<comment type="catalytic activity">
    <reaction evidence="1">
        <text>2 6,7-dimethyl-8-(1-D-ribityl)lumazine + H(+) = 5-amino-6-(D-ribitylamino)uracil + riboflavin</text>
        <dbReference type="Rhea" id="RHEA:20772"/>
        <dbReference type="ChEBI" id="CHEBI:15378"/>
        <dbReference type="ChEBI" id="CHEBI:15934"/>
        <dbReference type="ChEBI" id="CHEBI:57986"/>
        <dbReference type="ChEBI" id="CHEBI:58201"/>
        <dbReference type="EC" id="2.5.1.9"/>
    </reaction>
</comment>
<evidence type="ECO:0000259" key="12">
    <source>
        <dbReference type="PROSITE" id="PS51177"/>
    </source>
</evidence>
<dbReference type="NCBIfam" id="NF006767">
    <property type="entry name" value="PRK09289.1"/>
    <property type="match status" value="1"/>
</dbReference>
<evidence type="ECO:0000256" key="2">
    <source>
        <dbReference type="ARBA" id="ARBA00002803"/>
    </source>
</evidence>
<feature type="domain" description="Lumazine-binding" evidence="12">
    <location>
        <begin position="98"/>
        <end position="194"/>
    </location>
</feature>
<dbReference type="InterPro" id="IPR017938">
    <property type="entry name" value="Riboflavin_synthase-like_b-brl"/>
</dbReference>